<dbReference type="Pfam" id="PF03631">
    <property type="entry name" value="Virul_fac_BrkB"/>
    <property type="match status" value="1"/>
</dbReference>
<feature type="transmembrane region" description="Helical" evidence="7">
    <location>
        <begin position="186"/>
        <end position="206"/>
    </location>
</feature>
<evidence type="ECO:0000256" key="3">
    <source>
        <dbReference type="ARBA" id="ARBA00022692"/>
    </source>
</evidence>
<dbReference type="EMBL" id="FOJB01000001">
    <property type="protein sequence ID" value="SEW23795.1"/>
    <property type="molecule type" value="Genomic_DNA"/>
</dbReference>
<reference evidence="8 9" key="1">
    <citation type="submission" date="2016-10" db="EMBL/GenBank/DDBJ databases">
        <authorList>
            <person name="de Groot N.N."/>
        </authorList>
    </citation>
    <scope>NUCLEOTIDE SEQUENCE [LARGE SCALE GENOMIC DNA]</scope>
    <source>
        <strain evidence="8 9">DSM 29439</strain>
    </source>
</reference>
<feature type="transmembrane region" description="Helical" evidence="7">
    <location>
        <begin position="252"/>
        <end position="273"/>
    </location>
</feature>
<name>A0A1I0Q9V1_9RHOB</name>
<keyword evidence="4 7" id="KW-1133">Transmembrane helix</keyword>
<dbReference type="RefSeq" id="WP_091430810.1">
    <property type="nucleotide sequence ID" value="NZ_FOJB01000001.1"/>
</dbReference>
<dbReference type="OrthoDB" id="9781030at2"/>
<dbReference type="PANTHER" id="PTHR30213">
    <property type="entry name" value="INNER MEMBRANE PROTEIN YHJD"/>
    <property type="match status" value="1"/>
</dbReference>
<evidence type="ECO:0000256" key="2">
    <source>
        <dbReference type="ARBA" id="ARBA00022475"/>
    </source>
</evidence>
<comment type="subcellular location">
    <subcellularLocation>
        <location evidence="1">Cell membrane</location>
        <topology evidence="1">Multi-pass membrane protein</topology>
    </subcellularLocation>
</comment>
<protein>
    <submittedName>
        <fullName evidence="8">Membrane protein</fullName>
    </submittedName>
</protein>
<feature type="region of interest" description="Disordered" evidence="6">
    <location>
        <begin position="283"/>
        <end position="317"/>
    </location>
</feature>
<evidence type="ECO:0000256" key="5">
    <source>
        <dbReference type="ARBA" id="ARBA00023136"/>
    </source>
</evidence>
<evidence type="ECO:0000256" key="7">
    <source>
        <dbReference type="SAM" id="Phobius"/>
    </source>
</evidence>
<dbReference type="AlphaFoldDB" id="A0A1I0Q9V1"/>
<keyword evidence="2" id="KW-1003">Cell membrane</keyword>
<gene>
    <name evidence="8" type="ORF">SAMN05444851_2365</name>
</gene>
<evidence type="ECO:0000256" key="4">
    <source>
        <dbReference type="ARBA" id="ARBA00022989"/>
    </source>
</evidence>
<proteinExistence type="predicted"/>
<dbReference type="Proteomes" id="UP000199650">
    <property type="component" value="Unassembled WGS sequence"/>
</dbReference>
<dbReference type="PANTHER" id="PTHR30213:SF0">
    <property type="entry name" value="UPF0761 MEMBRANE PROTEIN YIHY"/>
    <property type="match status" value="1"/>
</dbReference>
<accession>A0A1I0Q9V1</accession>
<organism evidence="8 9">
    <name type="scientific">Aliiroseovarius sediminilitoris</name>
    <dbReference type="NCBI Taxonomy" id="1173584"/>
    <lineage>
        <taxon>Bacteria</taxon>
        <taxon>Pseudomonadati</taxon>
        <taxon>Pseudomonadota</taxon>
        <taxon>Alphaproteobacteria</taxon>
        <taxon>Rhodobacterales</taxon>
        <taxon>Paracoccaceae</taxon>
        <taxon>Aliiroseovarius</taxon>
    </lineage>
</organism>
<evidence type="ECO:0000313" key="9">
    <source>
        <dbReference type="Proteomes" id="UP000199650"/>
    </source>
</evidence>
<sequence>MARGRDARTPTDIPGQGWLDIAARIARRFGRDRINLIAAGVAFFGILALFPAITALLAVGGLVLDPGLIVSQMDRFQGVVPADALSIIRDQATSVAQADGLELTLILSVGLALWSSSRGVATLCDGLNIVYAEDEKRGFFKRNATFLALTALLMLGILLAIMVIVALPLLLGFLSLDPIADLATRIGTWGLLILMTIAGISVLYRFGPSRKDARWTWISPGAVLACLCWMAASFAFTVYVSNFASYNESFGAIAGVIILLMWLWISAMVVLVGGKVNAEMEHQTRVDTTTGPDKPMGERGAVMADTLGQTRADSEGE</sequence>
<keyword evidence="5 7" id="KW-0472">Membrane</keyword>
<dbReference type="STRING" id="1173584.SAMN05444851_2365"/>
<feature type="transmembrane region" description="Helical" evidence="7">
    <location>
        <begin position="111"/>
        <end position="132"/>
    </location>
</feature>
<dbReference type="NCBIfam" id="TIGR00765">
    <property type="entry name" value="yihY_not_rbn"/>
    <property type="match status" value="1"/>
</dbReference>
<dbReference type="InterPro" id="IPR017039">
    <property type="entry name" value="Virul_fac_BrkB"/>
</dbReference>
<evidence type="ECO:0000256" key="6">
    <source>
        <dbReference type="SAM" id="MobiDB-lite"/>
    </source>
</evidence>
<feature type="transmembrane region" description="Helical" evidence="7">
    <location>
        <begin position="34"/>
        <end position="64"/>
    </location>
</feature>
<dbReference type="PIRSF" id="PIRSF035875">
    <property type="entry name" value="RNase_BN"/>
    <property type="match status" value="1"/>
</dbReference>
<keyword evidence="9" id="KW-1185">Reference proteome</keyword>
<keyword evidence="3 7" id="KW-0812">Transmembrane</keyword>
<dbReference type="GO" id="GO:0005886">
    <property type="term" value="C:plasma membrane"/>
    <property type="evidence" value="ECO:0007669"/>
    <property type="project" value="UniProtKB-SubCell"/>
</dbReference>
<evidence type="ECO:0000313" key="8">
    <source>
        <dbReference type="EMBL" id="SEW23795.1"/>
    </source>
</evidence>
<evidence type="ECO:0000256" key="1">
    <source>
        <dbReference type="ARBA" id="ARBA00004651"/>
    </source>
</evidence>
<feature type="transmembrane region" description="Helical" evidence="7">
    <location>
        <begin position="218"/>
        <end position="240"/>
    </location>
</feature>
<feature type="transmembrane region" description="Helical" evidence="7">
    <location>
        <begin position="144"/>
        <end position="174"/>
    </location>
</feature>